<keyword evidence="4" id="KW-0092">Biotin</keyword>
<evidence type="ECO:0000256" key="3">
    <source>
        <dbReference type="ARBA" id="ARBA00022840"/>
    </source>
</evidence>
<sequence>MTGPELPDGLTLVERDAVESTNDEARALAREGAEEGTLVWAREQRAGRGRLGRTWSSPRGNLYLSLVMDSSLEAAAQTTFVAALALSDALDGLVPNDHTVILKWPNDVLLDGRKLAGMLAEWVPEAEKLVLGVGVNVAAAPADAQHPATTLRDAGVEIGAADLLARFAGEFEPWWRTWKRAGFAPIRAAWMQRCHPMGERLQVNLPDETVVGTYQGLGEDGALVMETWDGDKRRLTVGDVALIG</sequence>
<evidence type="ECO:0000256" key="5">
    <source>
        <dbReference type="ARBA" id="ARBA00024227"/>
    </source>
</evidence>
<evidence type="ECO:0000313" key="9">
    <source>
        <dbReference type="Proteomes" id="UP000199415"/>
    </source>
</evidence>
<dbReference type="NCBIfam" id="TIGR00121">
    <property type="entry name" value="birA_ligase"/>
    <property type="match status" value="1"/>
</dbReference>
<dbReference type="InterPro" id="IPR004143">
    <property type="entry name" value="BPL_LPL_catalytic"/>
</dbReference>
<evidence type="ECO:0000256" key="2">
    <source>
        <dbReference type="ARBA" id="ARBA00022741"/>
    </source>
</evidence>
<accession>A0A1G7N861</accession>
<protein>
    <recommendedName>
        <fullName evidence="5">biotin--[biotin carboxyl-carrier protein] ligase</fullName>
        <ecNumber evidence="5">6.3.4.15</ecNumber>
    </recommendedName>
</protein>
<dbReference type="Proteomes" id="UP000199415">
    <property type="component" value="Unassembled WGS sequence"/>
</dbReference>
<dbReference type="PROSITE" id="PS51733">
    <property type="entry name" value="BPL_LPL_CATALYTIC"/>
    <property type="match status" value="1"/>
</dbReference>
<keyword evidence="1 8" id="KW-0436">Ligase</keyword>
<dbReference type="InterPro" id="IPR045864">
    <property type="entry name" value="aa-tRNA-synth_II/BPL/LPL"/>
</dbReference>
<dbReference type="AlphaFoldDB" id="A0A1G7N861"/>
<dbReference type="Gene3D" id="3.30.930.10">
    <property type="entry name" value="Bira Bifunctional Protein, Domain 2"/>
    <property type="match status" value="1"/>
</dbReference>
<keyword evidence="2" id="KW-0547">Nucleotide-binding</keyword>
<dbReference type="Gene3D" id="2.30.30.100">
    <property type="match status" value="1"/>
</dbReference>
<dbReference type="Pfam" id="PF03099">
    <property type="entry name" value="BPL_LplA_LipB"/>
    <property type="match status" value="1"/>
</dbReference>
<comment type="catalytic activity">
    <reaction evidence="6">
        <text>biotin + L-lysyl-[protein] + ATP = N(6)-biotinyl-L-lysyl-[protein] + AMP + diphosphate + H(+)</text>
        <dbReference type="Rhea" id="RHEA:11756"/>
        <dbReference type="Rhea" id="RHEA-COMP:9752"/>
        <dbReference type="Rhea" id="RHEA-COMP:10505"/>
        <dbReference type="ChEBI" id="CHEBI:15378"/>
        <dbReference type="ChEBI" id="CHEBI:29969"/>
        <dbReference type="ChEBI" id="CHEBI:30616"/>
        <dbReference type="ChEBI" id="CHEBI:33019"/>
        <dbReference type="ChEBI" id="CHEBI:57586"/>
        <dbReference type="ChEBI" id="CHEBI:83144"/>
        <dbReference type="ChEBI" id="CHEBI:456215"/>
        <dbReference type="EC" id="6.3.4.15"/>
    </reaction>
</comment>
<dbReference type="RefSeq" id="WP_090018706.1">
    <property type="nucleotide sequence ID" value="NZ_FNCE01000002.1"/>
</dbReference>
<dbReference type="InterPro" id="IPR004408">
    <property type="entry name" value="Biotin_CoA_COase_ligase"/>
</dbReference>
<feature type="domain" description="BPL/LPL catalytic" evidence="7">
    <location>
        <begin position="4"/>
        <end position="179"/>
    </location>
</feature>
<dbReference type="InterPro" id="IPR003142">
    <property type="entry name" value="BPL_C"/>
</dbReference>
<dbReference type="SUPFAM" id="SSF50037">
    <property type="entry name" value="C-terminal domain of transcriptional repressors"/>
    <property type="match status" value="1"/>
</dbReference>
<dbReference type="EC" id="6.3.4.15" evidence="5"/>
<dbReference type="Pfam" id="PF02237">
    <property type="entry name" value="BPL_C"/>
    <property type="match status" value="1"/>
</dbReference>
<evidence type="ECO:0000259" key="7">
    <source>
        <dbReference type="PROSITE" id="PS51733"/>
    </source>
</evidence>
<evidence type="ECO:0000256" key="1">
    <source>
        <dbReference type="ARBA" id="ARBA00022598"/>
    </source>
</evidence>
<keyword evidence="9" id="KW-1185">Reference proteome</keyword>
<proteinExistence type="predicted"/>
<keyword evidence="3" id="KW-0067">ATP-binding</keyword>
<dbReference type="PANTHER" id="PTHR12835:SF5">
    <property type="entry name" value="BIOTIN--PROTEIN LIGASE"/>
    <property type="match status" value="1"/>
</dbReference>
<gene>
    <name evidence="8" type="ORF">SAMN05216241_10257</name>
</gene>
<dbReference type="GO" id="GO:0004077">
    <property type="term" value="F:biotin--[biotin carboxyl-carrier protein] ligase activity"/>
    <property type="evidence" value="ECO:0007669"/>
    <property type="project" value="UniProtKB-EC"/>
</dbReference>
<dbReference type="STRING" id="1082479.SAMN05216241_10257"/>
<dbReference type="InterPro" id="IPR008988">
    <property type="entry name" value="Transcriptional_repressor_C"/>
</dbReference>
<evidence type="ECO:0000256" key="6">
    <source>
        <dbReference type="ARBA" id="ARBA00047846"/>
    </source>
</evidence>
<dbReference type="CDD" id="cd16442">
    <property type="entry name" value="BPL"/>
    <property type="match status" value="1"/>
</dbReference>
<organism evidence="8 9">
    <name type="scientific">Limimonas halophila</name>
    <dbReference type="NCBI Taxonomy" id="1082479"/>
    <lineage>
        <taxon>Bacteria</taxon>
        <taxon>Pseudomonadati</taxon>
        <taxon>Pseudomonadota</taxon>
        <taxon>Alphaproteobacteria</taxon>
        <taxon>Rhodospirillales</taxon>
        <taxon>Rhodovibrionaceae</taxon>
        <taxon>Limimonas</taxon>
    </lineage>
</organism>
<evidence type="ECO:0000313" key="8">
    <source>
        <dbReference type="EMBL" id="SDF70077.1"/>
    </source>
</evidence>
<name>A0A1G7N861_9PROT</name>
<dbReference type="OrthoDB" id="9807064at2"/>
<dbReference type="GO" id="GO:0005737">
    <property type="term" value="C:cytoplasm"/>
    <property type="evidence" value="ECO:0007669"/>
    <property type="project" value="TreeGrafter"/>
</dbReference>
<evidence type="ECO:0000256" key="4">
    <source>
        <dbReference type="ARBA" id="ARBA00023267"/>
    </source>
</evidence>
<dbReference type="PANTHER" id="PTHR12835">
    <property type="entry name" value="BIOTIN PROTEIN LIGASE"/>
    <property type="match status" value="1"/>
</dbReference>
<reference evidence="8 9" key="1">
    <citation type="submission" date="2016-10" db="EMBL/GenBank/DDBJ databases">
        <authorList>
            <person name="de Groot N.N."/>
        </authorList>
    </citation>
    <scope>NUCLEOTIDE SEQUENCE [LARGE SCALE GENOMIC DNA]</scope>
    <source>
        <strain evidence="8 9">DSM 25584</strain>
    </source>
</reference>
<dbReference type="SUPFAM" id="SSF55681">
    <property type="entry name" value="Class II aaRS and biotin synthetases"/>
    <property type="match status" value="1"/>
</dbReference>
<dbReference type="GO" id="GO:0005524">
    <property type="term" value="F:ATP binding"/>
    <property type="evidence" value="ECO:0007669"/>
    <property type="project" value="UniProtKB-KW"/>
</dbReference>
<dbReference type="EMBL" id="FNCE01000002">
    <property type="protein sequence ID" value="SDF70077.1"/>
    <property type="molecule type" value="Genomic_DNA"/>
</dbReference>